<comment type="caution">
    <text evidence="3">The sequence shown here is derived from an EMBL/GenBank/DDBJ whole genome shotgun (WGS) entry which is preliminary data.</text>
</comment>
<dbReference type="Pfam" id="PF20152">
    <property type="entry name" value="DUF6534"/>
    <property type="match status" value="1"/>
</dbReference>
<evidence type="ECO:0000259" key="2">
    <source>
        <dbReference type="Pfam" id="PF20152"/>
    </source>
</evidence>
<keyword evidence="1" id="KW-0472">Membrane</keyword>
<gene>
    <name evidence="3" type="ORF">ONZ51_g5933</name>
</gene>
<dbReference type="InterPro" id="IPR045339">
    <property type="entry name" value="DUF6534"/>
</dbReference>
<feature type="transmembrane region" description="Helical" evidence="1">
    <location>
        <begin position="121"/>
        <end position="140"/>
    </location>
</feature>
<keyword evidence="1" id="KW-0812">Transmembrane</keyword>
<proteinExistence type="predicted"/>
<dbReference type="PANTHER" id="PTHR40465">
    <property type="entry name" value="CHROMOSOME 1, WHOLE GENOME SHOTGUN SEQUENCE"/>
    <property type="match status" value="1"/>
</dbReference>
<organism evidence="3 4">
    <name type="scientific">Trametes cubensis</name>
    <dbReference type="NCBI Taxonomy" id="1111947"/>
    <lineage>
        <taxon>Eukaryota</taxon>
        <taxon>Fungi</taxon>
        <taxon>Dikarya</taxon>
        <taxon>Basidiomycota</taxon>
        <taxon>Agaricomycotina</taxon>
        <taxon>Agaricomycetes</taxon>
        <taxon>Polyporales</taxon>
        <taxon>Polyporaceae</taxon>
        <taxon>Trametes</taxon>
    </lineage>
</organism>
<sequence length="364" mass="39980">MVAISESNLKTSLGALILGGMVCTGLTGIVAMQTVLYFRLFSRDQLSTKMKVATVFLLDLLHSVMIAAANYMYFVDNFGTGDITDHVFWAVGISIALTAVLTVIVHLFFALRLFKLSKGNYWITVPIAVLAVARVVAAFVTTVELIRLGSFYEFGQQFRWVFTLGLVLSSVVDFLITGALCYYLRRNRTGSGRFDHILDSVTLYTVENGLLTSVTTLVSLIFWLVKPHVLIYLGLHFAISKLYANSFLASMNARKILRAQSQSQSGSGHRLPVIFTGRACAIRASADDTPVCPVLLLLPERGPAEPWHEGAYDIGSEHGRAADGDVHVHIQQVQITVDKTVDYATDDIPESLSTDQKGHSTSRV</sequence>
<evidence type="ECO:0000313" key="3">
    <source>
        <dbReference type="EMBL" id="KAJ8481533.1"/>
    </source>
</evidence>
<feature type="transmembrane region" description="Helical" evidence="1">
    <location>
        <begin position="86"/>
        <end position="109"/>
    </location>
</feature>
<keyword evidence="1" id="KW-1133">Transmembrane helix</keyword>
<feature type="transmembrane region" description="Helical" evidence="1">
    <location>
        <begin position="230"/>
        <end position="248"/>
    </location>
</feature>
<reference evidence="3" key="1">
    <citation type="submission" date="2022-11" db="EMBL/GenBank/DDBJ databases">
        <title>Genome Sequence of Cubamyces cubensis.</title>
        <authorList>
            <person name="Buettner E."/>
        </authorList>
    </citation>
    <scope>NUCLEOTIDE SEQUENCE</scope>
    <source>
        <strain evidence="3">MPL-01</strain>
    </source>
</reference>
<dbReference type="Proteomes" id="UP001215151">
    <property type="component" value="Unassembled WGS sequence"/>
</dbReference>
<accession>A0AAD7XBL4</accession>
<dbReference type="PANTHER" id="PTHR40465:SF1">
    <property type="entry name" value="DUF6534 DOMAIN-CONTAINING PROTEIN"/>
    <property type="match status" value="1"/>
</dbReference>
<keyword evidence="4" id="KW-1185">Reference proteome</keyword>
<dbReference type="EMBL" id="JAPEVG010000134">
    <property type="protein sequence ID" value="KAJ8481533.1"/>
    <property type="molecule type" value="Genomic_DNA"/>
</dbReference>
<evidence type="ECO:0000256" key="1">
    <source>
        <dbReference type="SAM" id="Phobius"/>
    </source>
</evidence>
<dbReference type="AlphaFoldDB" id="A0AAD7XBL4"/>
<feature type="transmembrane region" description="Helical" evidence="1">
    <location>
        <begin position="52"/>
        <end position="74"/>
    </location>
</feature>
<feature type="transmembrane region" description="Helical" evidence="1">
    <location>
        <begin position="205"/>
        <end position="224"/>
    </location>
</feature>
<protein>
    <recommendedName>
        <fullName evidence="2">DUF6534 domain-containing protein</fullName>
    </recommendedName>
</protein>
<name>A0AAD7XBL4_9APHY</name>
<feature type="domain" description="DUF6534" evidence="2">
    <location>
        <begin position="169"/>
        <end position="255"/>
    </location>
</feature>
<evidence type="ECO:0000313" key="4">
    <source>
        <dbReference type="Proteomes" id="UP001215151"/>
    </source>
</evidence>
<feature type="transmembrane region" description="Helical" evidence="1">
    <location>
        <begin position="15"/>
        <end position="40"/>
    </location>
</feature>
<feature type="transmembrane region" description="Helical" evidence="1">
    <location>
        <begin position="160"/>
        <end position="184"/>
    </location>
</feature>